<dbReference type="InterPro" id="IPR027417">
    <property type="entry name" value="P-loop_NTPase"/>
</dbReference>
<dbReference type="CDD" id="cd03214">
    <property type="entry name" value="ABC_Iron-Siderophores_B12_Hemin"/>
    <property type="match status" value="1"/>
</dbReference>
<reference evidence="11 12" key="1">
    <citation type="submission" date="2017-08" db="EMBL/GenBank/DDBJ databases">
        <title>Aliifodinibius alkalisoli sp. nov., isolated from saline alkaline soil.</title>
        <authorList>
            <person name="Liu D."/>
            <person name="Zhang G."/>
        </authorList>
    </citation>
    <scope>NUCLEOTIDE SEQUENCE [LARGE SCALE GENOMIC DNA]</scope>
    <source>
        <strain evidence="11 12">WN023</strain>
    </source>
</reference>
<dbReference type="Proteomes" id="UP000218831">
    <property type="component" value="Unassembled WGS sequence"/>
</dbReference>
<evidence type="ECO:0000313" key="12">
    <source>
        <dbReference type="Proteomes" id="UP000218831"/>
    </source>
</evidence>
<dbReference type="AlphaFoldDB" id="A0A2A2GEA4"/>
<dbReference type="GO" id="GO:0005886">
    <property type="term" value="C:plasma membrane"/>
    <property type="evidence" value="ECO:0007669"/>
    <property type="project" value="UniProtKB-SubCell"/>
</dbReference>
<dbReference type="InterPro" id="IPR051535">
    <property type="entry name" value="Siderophore_ABC-ATPase"/>
</dbReference>
<keyword evidence="2" id="KW-0813">Transport</keyword>
<evidence type="ECO:0000256" key="3">
    <source>
        <dbReference type="ARBA" id="ARBA00022475"/>
    </source>
</evidence>
<dbReference type="GO" id="GO:0005524">
    <property type="term" value="F:ATP binding"/>
    <property type="evidence" value="ECO:0007669"/>
    <property type="project" value="UniProtKB-KW"/>
</dbReference>
<dbReference type="GO" id="GO:0016887">
    <property type="term" value="F:ATP hydrolysis activity"/>
    <property type="evidence" value="ECO:0007669"/>
    <property type="project" value="InterPro"/>
</dbReference>
<keyword evidence="6 11" id="KW-0067">ATP-binding</keyword>
<keyword evidence="4" id="KW-0410">Iron transport</keyword>
<keyword evidence="5" id="KW-0547">Nucleotide-binding</keyword>
<accession>A0A2A2GEA4</accession>
<dbReference type="SUPFAM" id="SSF52540">
    <property type="entry name" value="P-loop containing nucleoside triphosphate hydrolases"/>
    <property type="match status" value="1"/>
</dbReference>
<evidence type="ECO:0000256" key="6">
    <source>
        <dbReference type="ARBA" id="ARBA00022840"/>
    </source>
</evidence>
<proteinExistence type="predicted"/>
<feature type="domain" description="ABC transporter" evidence="10">
    <location>
        <begin position="10"/>
        <end position="250"/>
    </location>
</feature>
<gene>
    <name evidence="11" type="ORF">CK503_01160</name>
</gene>
<keyword evidence="7" id="KW-0408">Iron</keyword>
<dbReference type="RefSeq" id="WP_095604943.1">
    <property type="nucleotide sequence ID" value="NZ_NSKE01000001.1"/>
</dbReference>
<evidence type="ECO:0000256" key="9">
    <source>
        <dbReference type="ARBA" id="ARBA00023136"/>
    </source>
</evidence>
<dbReference type="Pfam" id="PF00005">
    <property type="entry name" value="ABC_tran"/>
    <property type="match status" value="1"/>
</dbReference>
<organism evidence="11 12">
    <name type="scientific">Fodinibius salipaludis</name>
    <dbReference type="NCBI Taxonomy" id="2032627"/>
    <lineage>
        <taxon>Bacteria</taxon>
        <taxon>Pseudomonadati</taxon>
        <taxon>Balneolota</taxon>
        <taxon>Balneolia</taxon>
        <taxon>Balneolales</taxon>
        <taxon>Balneolaceae</taxon>
        <taxon>Fodinibius</taxon>
    </lineage>
</organism>
<comment type="caution">
    <text evidence="11">The sequence shown here is derived from an EMBL/GenBank/DDBJ whole genome shotgun (WGS) entry which is preliminary data.</text>
</comment>
<dbReference type="InterPro" id="IPR003439">
    <property type="entry name" value="ABC_transporter-like_ATP-bd"/>
</dbReference>
<dbReference type="PROSITE" id="PS50893">
    <property type="entry name" value="ABC_TRANSPORTER_2"/>
    <property type="match status" value="1"/>
</dbReference>
<dbReference type="PANTHER" id="PTHR42771:SF2">
    <property type="entry name" value="IRON(3+)-HYDROXAMATE IMPORT ATP-BINDING PROTEIN FHUC"/>
    <property type="match status" value="1"/>
</dbReference>
<name>A0A2A2GEA4_9BACT</name>
<dbReference type="PANTHER" id="PTHR42771">
    <property type="entry name" value="IRON(3+)-HYDROXAMATE IMPORT ATP-BINDING PROTEIN FHUC"/>
    <property type="match status" value="1"/>
</dbReference>
<dbReference type="Gene3D" id="3.40.50.300">
    <property type="entry name" value="P-loop containing nucleotide triphosphate hydrolases"/>
    <property type="match status" value="1"/>
</dbReference>
<keyword evidence="8" id="KW-0406">Ion transport</keyword>
<evidence type="ECO:0000256" key="2">
    <source>
        <dbReference type="ARBA" id="ARBA00022448"/>
    </source>
</evidence>
<dbReference type="FunFam" id="3.40.50.300:FF:000134">
    <property type="entry name" value="Iron-enterobactin ABC transporter ATP-binding protein"/>
    <property type="match status" value="1"/>
</dbReference>
<evidence type="ECO:0000256" key="5">
    <source>
        <dbReference type="ARBA" id="ARBA00022741"/>
    </source>
</evidence>
<evidence type="ECO:0000259" key="10">
    <source>
        <dbReference type="PROSITE" id="PS50893"/>
    </source>
</evidence>
<evidence type="ECO:0000256" key="4">
    <source>
        <dbReference type="ARBA" id="ARBA00022496"/>
    </source>
</evidence>
<comment type="subcellular location">
    <subcellularLocation>
        <location evidence="1">Cell membrane</location>
        <topology evidence="1">Peripheral membrane protein</topology>
    </subcellularLocation>
</comment>
<protein>
    <submittedName>
        <fullName evidence="11">ATP-binding protein</fullName>
    </submittedName>
</protein>
<keyword evidence="12" id="KW-1185">Reference proteome</keyword>
<sequence>MSKQSSIISTNELDIGFPGKGRKSATVVASDINVALHGGEVVCLLGPNGSGKSTLIRTLANLHNPLDGDVLLNGKNLNQLAVKEIAQKVSTVLTDRITIGNISVYELVAFGRSPYTGWFGSLNKKDEEIVEWAIASAGIEQFVDRDVLHLSDGERQKVMIARALAQDTSAVLLDEPTAHLDLPNRVEIIRLLRKLTHDTQKGILLSTHELDLALKAADSLWLINREGEVITGTPEDLVLDGTFESVFEKDSFDFDRSTGSFTLHNPNKEAVYLTGDAVPVFWTRRALEREGYKVVENNGTALQVEARTKQEAFEWEIISKENKNCFTSIKELLKALKKNQKLPQ</sequence>
<evidence type="ECO:0000313" key="11">
    <source>
        <dbReference type="EMBL" id="PAU95698.1"/>
    </source>
</evidence>
<dbReference type="GO" id="GO:0006826">
    <property type="term" value="P:iron ion transport"/>
    <property type="evidence" value="ECO:0007669"/>
    <property type="project" value="UniProtKB-KW"/>
</dbReference>
<dbReference type="OrthoDB" id="9787851at2"/>
<dbReference type="SMART" id="SM00382">
    <property type="entry name" value="AAA"/>
    <property type="match status" value="1"/>
</dbReference>
<dbReference type="InterPro" id="IPR003593">
    <property type="entry name" value="AAA+_ATPase"/>
</dbReference>
<keyword evidence="9" id="KW-0472">Membrane</keyword>
<dbReference type="EMBL" id="NSKE01000001">
    <property type="protein sequence ID" value="PAU95698.1"/>
    <property type="molecule type" value="Genomic_DNA"/>
</dbReference>
<evidence type="ECO:0000256" key="1">
    <source>
        <dbReference type="ARBA" id="ARBA00004202"/>
    </source>
</evidence>
<keyword evidence="3" id="KW-1003">Cell membrane</keyword>
<evidence type="ECO:0000256" key="7">
    <source>
        <dbReference type="ARBA" id="ARBA00023004"/>
    </source>
</evidence>
<evidence type="ECO:0000256" key="8">
    <source>
        <dbReference type="ARBA" id="ARBA00023065"/>
    </source>
</evidence>